<dbReference type="AlphaFoldDB" id="A0A1F5VTA3"/>
<dbReference type="SUPFAM" id="SSF52540">
    <property type="entry name" value="P-loop containing nucleoside triphosphate hydrolases"/>
    <property type="match status" value="1"/>
</dbReference>
<organism evidence="8 9">
    <name type="scientific">Candidatus Fischerbacteria bacterium RBG_13_37_8</name>
    <dbReference type="NCBI Taxonomy" id="1817863"/>
    <lineage>
        <taxon>Bacteria</taxon>
        <taxon>Candidatus Fischeribacteriota</taxon>
    </lineage>
</organism>
<dbReference type="SMART" id="SM00382">
    <property type="entry name" value="AAA"/>
    <property type="match status" value="1"/>
</dbReference>
<evidence type="ECO:0000313" key="8">
    <source>
        <dbReference type="EMBL" id="OGF66656.1"/>
    </source>
</evidence>
<dbReference type="Pfam" id="PF17912">
    <property type="entry name" value="OB_MalK"/>
    <property type="match status" value="1"/>
</dbReference>
<keyword evidence="5" id="KW-1278">Translocase</keyword>
<dbReference type="Gene3D" id="3.40.50.300">
    <property type="entry name" value="P-loop containing nucleotide triphosphate hydrolases"/>
    <property type="match status" value="1"/>
</dbReference>
<evidence type="ECO:0000256" key="4">
    <source>
        <dbReference type="ARBA" id="ARBA00022840"/>
    </source>
</evidence>
<dbReference type="Pfam" id="PF00005">
    <property type="entry name" value="ABC_tran"/>
    <property type="match status" value="1"/>
</dbReference>
<dbReference type="GO" id="GO:0005524">
    <property type="term" value="F:ATP binding"/>
    <property type="evidence" value="ECO:0007669"/>
    <property type="project" value="UniProtKB-KW"/>
</dbReference>
<dbReference type="InterPro" id="IPR040582">
    <property type="entry name" value="OB_MalK-like"/>
</dbReference>
<comment type="caution">
    <text evidence="8">The sequence shown here is derived from an EMBL/GenBank/DDBJ whole genome shotgun (WGS) entry which is preliminary data.</text>
</comment>
<dbReference type="EMBL" id="MFGW01000086">
    <property type="protein sequence ID" value="OGF66656.1"/>
    <property type="molecule type" value="Genomic_DNA"/>
</dbReference>
<dbReference type="PROSITE" id="PS50893">
    <property type="entry name" value="ABC_TRANSPORTER_2"/>
    <property type="match status" value="1"/>
</dbReference>
<dbReference type="Gene3D" id="2.40.50.140">
    <property type="entry name" value="Nucleic acid-binding proteins"/>
    <property type="match status" value="1"/>
</dbReference>
<dbReference type="CDD" id="cd03301">
    <property type="entry name" value="ABC_MalK_N"/>
    <property type="match status" value="1"/>
</dbReference>
<dbReference type="SUPFAM" id="SSF50331">
    <property type="entry name" value="MOP-like"/>
    <property type="match status" value="1"/>
</dbReference>
<dbReference type="InterPro" id="IPR027417">
    <property type="entry name" value="P-loop_NTPase"/>
</dbReference>
<gene>
    <name evidence="8" type="ORF">A2Y62_20110</name>
</gene>
<reference evidence="8 9" key="1">
    <citation type="journal article" date="2016" name="Nat. Commun.">
        <title>Thousands of microbial genomes shed light on interconnected biogeochemical processes in an aquifer system.</title>
        <authorList>
            <person name="Anantharaman K."/>
            <person name="Brown C.T."/>
            <person name="Hug L.A."/>
            <person name="Sharon I."/>
            <person name="Castelle C.J."/>
            <person name="Probst A.J."/>
            <person name="Thomas B.C."/>
            <person name="Singh A."/>
            <person name="Wilkins M.J."/>
            <person name="Karaoz U."/>
            <person name="Brodie E.L."/>
            <person name="Williams K.H."/>
            <person name="Hubbard S.S."/>
            <person name="Banfield J.F."/>
        </authorList>
    </citation>
    <scope>NUCLEOTIDE SEQUENCE [LARGE SCALE GENOMIC DNA]</scope>
</reference>
<keyword evidence="1" id="KW-0813">Transport</keyword>
<dbReference type="PANTHER" id="PTHR43875:SF15">
    <property type="entry name" value="TREHALOSE IMPORT ATP-BINDING PROTEIN SUGC"/>
    <property type="match status" value="1"/>
</dbReference>
<evidence type="ECO:0000256" key="1">
    <source>
        <dbReference type="ARBA" id="ARBA00022448"/>
    </source>
</evidence>
<protein>
    <recommendedName>
        <fullName evidence="7">ABC transporter domain-containing protein</fullName>
    </recommendedName>
</protein>
<evidence type="ECO:0000256" key="6">
    <source>
        <dbReference type="ARBA" id="ARBA00023136"/>
    </source>
</evidence>
<dbReference type="InterPro" id="IPR047641">
    <property type="entry name" value="ABC_transpr_MalK/UgpC-like"/>
</dbReference>
<evidence type="ECO:0000256" key="2">
    <source>
        <dbReference type="ARBA" id="ARBA00022475"/>
    </source>
</evidence>
<dbReference type="GO" id="GO:0008643">
    <property type="term" value="P:carbohydrate transport"/>
    <property type="evidence" value="ECO:0007669"/>
    <property type="project" value="InterPro"/>
</dbReference>
<keyword evidence="6" id="KW-0472">Membrane</keyword>
<evidence type="ECO:0000256" key="5">
    <source>
        <dbReference type="ARBA" id="ARBA00022967"/>
    </source>
</evidence>
<dbReference type="GO" id="GO:0140359">
    <property type="term" value="F:ABC-type transporter activity"/>
    <property type="evidence" value="ECO:0007669"/>
    <property type="project" value="InterPro"/>
</dbReference>
<keyword evidence="4" id="KW-0067">ATP-binding</keyword>
<dbReference type="GO" id="GO:0016887">
    <property type="term" value="F:ATP hydrolysis activity"/>
    <property type="evidence" value="ECO:0007669"/>
    <property type="project" value="InterPro"/>
</dbReference>
<sequence length="358" mass="39292">MAKVSFEGVTKTFIDGTLVAVNNATLVIPDGKFITILGPSGCGKSTLLRLAAGLESPDSGTIYIGEQNVNALSPRQRDIAMVFQNYALYPHMTIQQNISIGLKLRGIKSEEIDQQVNKVTSQLSIEETLKRYPAQLSGGQQQRVALARAIVRNPAVFLLDEPLSNLDAALRETMRAELKNLFKMLNATVMYVTHDQIEALSMSDTVVIMDKGLIRQIDPPAVIYEKPAHIFVAEFVGSPRMNIIKGKIENDTFTSLDTSITFPIACSNKQVFLGIRPESLSAIKISGTSPDKHLLLTGTVTAIELLGSQYLLTVTVGNTALRVITPQADTLIQKTVTLFCDYRHLHFFEEQTGLRLTG</sequence>
<dbReference type="GO" id="GO:0055052">
    <property type="term" value="C:ATP-binding cassette (ABC) transporter complex, substrate-binding subunit-containing"/>
    <property type="evidence" value="ECO:0007669"/>
    <property type="project" value="TreeGrafter"/>
</dbReference>
<dbReference type="InterPro" id="IPR003593">
    <property type="entry name" value="AAA+_ATPase"/>
</dbReference>
<evidence type="ECO:0000256" key="3">
    <source>
        <dbReference type="ARBA" id="ARBA00022741"/>
    </source>
</evidence>
<dbReference type="InterPro" id="IPR003439">
    <property type="entry name" value="ABC_transporter-like_ATP-bd"/>
</dbReference>
<feature type="domain" description="ABC transporter" evidence="7">
    <location>
        <begin position="4"/>
        <end position="236"/>
    </location>
</feature>
<dbReference type="InterPro" id="IPR017871">
    <property type="entry name" value="ABC_transporter-like_CS"/>
</dbReference>
<evidence type="ECO:0000313" key="9">
    <source>
        <dbReference type="Proteomes" id="UP000178943"/>
    </source>
</evidence>
<dbReference type="InterPro" id="IPR015855">
    <property type="entry name" value="ABC_transpr_MalK-like"/>
</dbReference>
<dbReference type="PROSITE" id="PS00211">
    <property type="entry name" value="ABC_TRANSPORTER_1"/>
    <property type="match status" value="1"/>
</dbReference>
<dbReference type="InterPro" id="IPR012340">
    <property type="entry name" value="NA-bd_OB-fold"/>
</dbReference>
<dbReference type="FunFam" id="3.40.50.300:FF:000042">
    <property type="entry name" value="Maltose/maltodextrin ABC transporter, ATP-binding protein"/>
    <property type="match status" value="1"/>
</dbReference>
<name>A0A1F5VTA3_9BACT</name>
<dbReference type="Proteomes" id="UP000178943">
    <property type="component" value="Unassembled WGS sequence"/>
</dbReference>
<dbReference type="PANTHER" id="PTHR43875">
    <property type="entry name" value="MALTODEXTRIN IMPORT ATP-BINDING PROTEIN MSMX"/>
    <property type="match status" value="1"/>
</dbReference>
<keyword evidence="2" id="KW-1003">Cell membrane</keyword>
<keyword evidence="3" id="KW-0547">Nucleotide-binding</keyword>
<accession>A0A1F5VTA3</accession>
<dbReference type="InterPro" id="IPR008995">
    <property type="entry name" value="Mo/tungstate-bd_C_term_dom"/>
</dbReference>
<dbReference type="Gene3D" id="2.40.50.100">
    <property type="match status" value="1"/>
</dbReference>
<dbReference type="STRING" id="1817863.A2Y62_20110"/>
<proteinExistence type="predicted"/>
<evidence type="ECO:0000259" key="7">
    <source>
        <dbReference type="PROSITE" id="PS50893"/>
    </source>
</evidence>